<dbReference type="Proteomes" id="UP000053268">
    <property type="component" value="Unassembled WGS sequence"/>
</dbReference>
<dbReference type="AlphaFoldDB" id="A0A194PVG1"/>
<name>A0A194PVG1_PAPXU</name>
<proteinExistence type="predicted"/>
<keyword evidence="2" id="KW-1185">Reference proteome</keyword>
<evidence type="ECO:0000313" key="2">
    <source>
        <dbReference type="Proteomes" id="UP000053268"/>
    </source>
</evidence>
<organism evidence="1 2">
    <name type="scientific">Papilio xuthus</name>
    <name type="common">Asian swallowtail butterfly</name>
    <dbReference type="NCBI Taxonomy" id="66420"/>
    <lineage>
        <taxon>Eukaryota</taxon>
        <taxon>Metazoa</taxon>
        <taxon>Ecdysozoa</taxon>
        <taxon>Arthropoda</taxon>
        <taxon>Hexapoda</taxon>
        <taxon>Insecta</taxon>
        <taxon>Pterygota</taxon>
        <taxon>Neoptera</taxon>
        <taxon>Endopterygota</taxon>
        <taxon>Lepidoptera</taxon>
        <taxon>Glossata</taxon>
        <taxon>Ditrysia</taxon>
        <taxon>Papilionoidea</taxon>
        <taxon>Papilionidae</taxon>
        <taxon>Papilioninae</taxon>
        <taxon>Papilio</taxon>
    </lineage>
</organism>
<sequence length="387" mass="43450">MSKRDSIIENNTSTLGLQQRNYLKSKLLLVKKRTSVVFLDVNNFAEYDICLQGMFKDPSKVSSHKSQKSISFDIPEDNESLQSSIESSHSPYPCCIKNCQDADEPKCMLGDNHDNELSNECKNKLCNAKTSPIKVKLPLPKCIDCTRDNKQCDMGLNTLPQYIACETDIEEQCELILEEHNAEADELTFSVFEISTEKQLRHVIYDLESATSSYHSSLRRKESSQTCVALGSDEPCNLILSEDVELTFSDFETMDENQLHDIICQLQNAMLSCDSNPHRPSFEINEKHCDNDGLTFGDFQRMSIKQLKDIISEIEAMNSDCDTSTALEVEASSDTESINTSCMSDEVQESVSSAVYSLSTYTSDAESNHAGVHKLREVFKGVESNLI</sequence>
<protein>
    <submittedName>
        <fullName evidence="1">Uncharacterized protein</fullName>
    </submittedName>
</protein>
<reference evidence="1 2" key="1">
    <citation type="journal article" date="2015" name="Nat. Commun.">
        <title>Outbred genome sequencing and CRISPR/Cas9 gene editing in butterflies.</title>
        <authorList>
            <person name="Li X."/>
            <person name="Fan D."/>
            <person name="Zhang W."/>
            <person name="Liu G."/>
            <person name="Zhang L."/>
            <person name="Zhao L."/>
            <person name="Fang X."/>
            <person name="Chen L."/>
            <person name="Dong Y."/>
            <person name="Chen Y."/>
            <person name="Ding Y."/>
            <person name="Zhao R."/>
            <person name="Feng M."/>
            <person name="Zhu Y."/>
            <person name="Feng Y."/>
            <person name="Jiang X."/>
            <person name="Zhu D."/>
            <person name="Xiang H."/>
            <person name="Feng X."/>
            <person name="Li S."/>
            <person name="Wang J."/>
            <person name="Zhang G."/>
            <person name="Kronforst M.R."/>
            <person name="Wang W."/>
        </authorList>
    </citation>
    <scope>NUCLEOTIDE SEQUENCE [LARGE SCALE GENOMIC DNA]</scope>
    <source>
        <strain evidence="1">Ya'a_city_454_Px</strain>
        <tissue evidence="1">Whole body</tissue>
    </source>
</reference>
<gene>
    <name evidence="1" type="ORF">RR46_12779</name>
</gene>
<evidence type="ECO:0000313" key="1">
    <source>
        <dbReference type="EMBL" id="KPI96749.1"/>
    </source>
</evidence>
<accession>A0A194PVG1</accession>
<dbReference type="EMBL" id="KQ459593">
    <property type="protein sequence ID" value="KPI96749.1"/>
    <property type="molecule type" value="Genomic_DNA"/>
</dbReference>